<accession>A0A1Y2CTS9</accession>
<proteinExistence type="predicted"/>
<evidence type="ECO:0000256" key="1">
    <source>
        <dbReference type="SAM" id="MobiDB-lite"/>
    </source>
</evidence>
<gene>
    <name evidence="2" type="ORF">BCR33DRAFT_713237</name>
</gene>
<dbReference type="AlphaFoldDB" id="A0A1Y2CTS9"/>
<dbReference type="Proteomes" id="UP000193642">
    <property type="component" value="Unassembled WGS sequence"/>
</dbReference>
<keyword evidence="3" id="KW-1185">Reference proteome</keyword>
<reference evidence="2 3" key="1">
    <citation type="submission" date="2016-07" db="EMBL/GenBank/DDBJ databases">
        <title>Pervasive Adenine N6-methylation of Active Genes in Fungi.</title>
        <authorList>
            <consortium name="DOE Joint Genome Institute"/>
            <person name="Mondo S.J."/>
            <person name="Dannebaum R.O."/>
            <person name="Kuo R.C."/>
            <person name="Labutti K."/>
            <person name="Haridas S."/>
            <person name="Kuo A."/>
            <person name="Salamov A."/>
            <person name="Ahrendt S.R."/>
            <person name="Lipzen A."/>
            <person name="Sullivan W."/>
            <person name="Andreopoulos W.B."/>
            <person name="Clum A."/>
            <person name="Lindquist E."/>
            <person name="Daum C."/>
            <person name="Ramamoorthy G.K."/>
            <person name="Gryganskyi A."/>
            <person name="Culley D."/>
            <person name="Magnuson J.K."/>
            <person name="James T.Y."/>
            <person name="O'Malley M.A."/>
            <person name="Stajich J.E."/>
            <person name="Spatafora J.W."/>
            <person name="Visel A."/>
            <person name="Grigoriev I.V."/>
        </authorList>
    </citation>
    <scope>NUCLEOTIDE SEQUENCE [LARGE SCALE GENOMIC DNA]</scope>
    <source>
        <strain evidence="2 3">JEL800</strain>
    </source>
</reference>
<feature type="compositionally biased region" description="Gly residues" evidence="1">
    <location>
        <begin position="1"/>
        <end position="11"/>
    </location>
</feature>
<protein>
    <submittedName>
        <fullName evidence="2">Uncharacterized protein</fullName>
    </submittedName>
</protein>
<comment type="caution">
    <text evidence="2">The sequence shown here is derived from an EMBL/GenBank/DDBJ whole genome shotgun (WGS) entry which is preliminary data.</text>
</comment>
<evidence type="ECO:0000313" key="3">
    <source>
        <dbReference type="Proteomes" id="UP000193642"/>
    </source>
</evidence>
<dbReference type="EMBL" id="MCGO01000007">
    <property type="protein sequence ID" value="ORY50433.1"/>
    <property type="molecule type" value="Genomic_DNA"/>
</dbReference>
<evidence type="ECO:0000313" key="2">
    <source>
        <dbReference type="EMBL" id="ORY50433.1"/>
    </source>
</evidence>
<feature type="region of interest" description="Disordered" evidence="1">
    <location>
        <begin position="1"/>
        <end position="22"/>
    </location>
</feature>
<name>A0A1Y2CTS9_9FUNG</name>
<organism evidence="2 3">
    <name type="scientific">Rhizoclosmatium globosum</name>
    <dbReference type="NCBI Taxonomy" id="329046"/>
    <lineage>
        <taxon>Eukaryota</taxon>
        <taxon>Fungi</taxon>
        <taxon>Fungi incertae sedis</taxon>
        <taxon>Chytridiomycota</taxon>
        <taxon>Chytridiomycota incertae sedis</taxon>
        <taxon>Chytridiomycetes</taxon>
        <taxon>Chytridiales</taxon>
        <taxon>Chytriomycetaceae</taxon>
        <taxon>Rhizoclosmatium</taxon>
    </lineage>
</organism>
<feature type="non-terminal residue" evidence="2">
    <location>
        <position position="1"/>
    </location>
</feature>
<sequence>QQRHGNSGGDQAGNSGSAPKNPHCRVYVGNLAYEVISSSCLAERERERKELGVGGQRVEFSF</sequence>